<dbReference type="Proteomes" id="UP000754750">
    <property type="component" value="Unassembled WGS sequence"/>
</dbReference>
<evidence type="ECO:0000256" key="3">
    <source>
        <dbReference type="ARBA" id="ARBA00022989"/>
    </source>
</evidence>
<evidence type="ECO:0000313" key="7">
    <source>
        <dbReference type="Proteomes" id="UP000754750"/>
    </source>
</evidence>
<dbReference type="EMBL" id="SVNY01000002">
    <property type="protein sequence ID" value="MBE6832772.1"/>
    <property type="molecule type" value="Genomic_DNA"/>
</dbReference>
<evidence type="ECO:0000256" key="4">
    <source>
        <dbReference type="ARBA" id="ARBA00023136"/>
    </source>
</evidence>
<feature type="transmembrane region" description="Helical" evidence="5">
    <location>
        <begin position="64"/>
        <end position="84"/>
    </location>
</feature>
<gene>
    <name evidence="6" type="ORF">E7512_04200</name>
</gene>
<evidence type="ECO:0000313" key="6">
    <source>
        <dbReference type="EMBL" id="MBE6832772.1"/>
    </source>
</evidence>
<proteinExistence type="predicted"/>
<comment type="caution">
    <text evidence="6">The sequence shown here is derived from an EMBL/GenBank/DDBJ whole genome shotgun (WGS) entry which is preliminary data.</text>
</comment>
<dbReference type="GO" id="GO:0016020">
    <property type="term" value="C:membrane"/>
    <property type="evidence" value="ECO:0007669"/>
    <property type="project" value="UniProtKB-SubCell"/>
</dbReference>
<dbReference type="Pfam" id="PF05105">
    <property type="entry name" value="Phage_holin_4_1"/>
    <property type="match status" value="1"/>
</dbReference>
<dbReference type="NCBIfam" id="TIGR01593">
    <property type="entry name" value="holin_tox_secr"/>
    <property type="match status" value="1"/>
</dbReference>
<keyword evidence="2 5" id="KW-0812">Transmembrane</keyword>
<keyword evidence="3 5" id="KW-1133">Transmembrane helix</keyword>
<organism evidence="6 7">
    <name type="scientific">Faecalispora sporosphaeroides</name>
    <dbReference type="NCBI Taxonomy" id="1549"/>
    <lineage>
        <taxon>Bacteria</taxon>
        <taxon>Bacillati</taxon>
        <taxon>Bacillota</taxon>
        <taxon>Clostridia</taxon>
        <taxon>Eubacteriales</taxon>
        <taxon>Oscillospiraceae</taxon>
        <taxon>Faecalispora</taxon>
    </lineage>
</organism>
<evidence type="ECO:0000256" key="2">
    <source>
        <dbReference type="ARBA" id="ARBA00022692"/>
    </source>
</evidence>
<accession>A0A928Q4G7</accession>
<protein>
    <submittedName>
        <fullName evidence="6">Holin</fullName>
    </submittedName>
</protein>
<name>A0A928Q4G7_9FIRM</name>
<evidence type="ECO:0000256" key="5">
    <source>
        <dbReference type="SAM" id="Phobius"/>
    </source>
</evidence>
<reference evidence="6" key="1">
    <citation type="submission" date="2019-04" db="EMBL/GenBank/DDBJ databases">
        <title>Evolution of Biomass-Degrading Anaerobic Consortia Revealed by Metagenomics.</title>
        <authorList>
            <person name="Peng X."/>
        </authorList>
    </citation>
    <scope>NUCLEOTIDE SEQUENCE</scope>
    <source>
        <strain evidence="6">SIG551</strain>
    </source>
</reference>
<evidence type="ECO:0000256" key="1">
    <source>
        <dbReference type="ARBA" id="ARBA00004141"/>
    </source>
</evidence>
<comment type="subcellular location">
    <subcellularLocation>
        <location evidence="1">Membrane</location>
        <topology evidence="1">Multi-pass membrane protein</topology>
    </subcellularLocation>
</comment>
<dbReference type="InterPro" id="IPR006480">
    <property type="entry name" value="Phage_holin_4_1"/>
</dbReference>
<dbReference type="AlphaFoldDB" id="A0A928Q4G7"/>
<keyword evidence="4 5" id="KW-0472">Membrane</keyword>
<sequence length="151" mass="16229">MDKIKAGLAAIFAVLSARLGILAVPVYLLVLSSLADYVTGMMASVYRKEAVSSYRSIRGIIKKILMWALVGVGAAIDYLLLYAGSQAGIEPVPVRFAVASLVAVWLTVNELLSILENIQAAGVALPPFLARILQGIQKCVEEQQDDTQPKK</sequence>
<dbReference type="RefSeq" id="WP_020073424.1">
    <property type="nucleotide sequence ID" value="NZ_JBKWRC010000001.1"/>
</dbReference>
<feature type="transmembrane region" description="Helical" evidence="5">
    <location>
        <begin position="96"/>
        <end position="115"/>
    </location>
</feature>